<dbReference type="InterPro" id="IPR015424">
    <property type="entry name" value="PyrdxlP-dep_Trfase"/>
</dbReference>
<dbReference type="SUPFAM" id="SSF53383">
    <property type="entry name" value="PLP-dependent transferases"/>
    <property type="match status" value="1"/>
</dbReference>
<dbReference type="EMBL" id="JACIBS010000002">
    <property type="protein sequence ID" value="MBB3664818.1"/>
    <property type="molecule type" value="Genomic_DNA"/>
</dbReference>
<comment type="cofactor">
    <cofactor evidence="1 5 6">
        <name>pyridoxal 5'-phosphate</name>
        <dbReference type="ChEBI" id="CHEBI:597326"/>
    </cofactor>
</comment>
<evidence type="ECO:0000256" key="6">
    <source>
        <dbReference type="RuleBase" id="RU000382"/>
    </source>
</evidence>
<evidence type="ECO:0000256" key="4">
    <source>
        <dbReference type="ARBA" id="ARBA00038302"/>
    </source>
</evidence>
<dbReference type="GO" id="GO:0004058">
    <property type="term" value="F:aromatic-L-amino-acid decarboxylase activity"/>
    <property type="evidence" value="ECO:0007669"/>
    <property type="project" value="UniProtKB-ARBA"/>
</dbReference>
<dbReference type="Gene3D" id="3.40.640.10">
    <property type="entry name" value="Type I PLP-dependent aspartate aminotransferase-like (Major domain)"/>
    <property type="match status" value="1"/>
</dbReference>
<dbReference type="PANTHER" id="PTHR42735">
    <property type="match status" value="1"/>
</dbReference>
<protein>
    <submittedName>
        <fullName evidence="7">Glutamate/tyrosine decarboxylase-like PLP-dependent enzyme</fullName>
    </submittedName>
</protein>
<sequence>MIPGATLGVEEVLAELTRLRSGDAPTHGGRTLAYVYDSGLAELDELAARAHAAAVSANGLDPTAFPSLLRMENDLVAAAIGLLGGGPDAVGTATSGGTESCLLAVLAAREGRRDIADPSVVVPSTVHAAFRKAGHLFGVRVVDVPVDPVTFRADPVATAAAVDDTTVLVVGSAPSYAHGVVDPIAELAAVAGDRGARMHVDACIGGWVLPYLRRGDADGGDADGGDADGRPPVFDLSVPGVTSLSVDLHKYAYCAKGVSVLLHAGPEQRRGHYFASADWPGYTMLNPTLQSTRSGGPIAAAWAVVRHVGDDGYAQLALSARAATERIRDGLAAIDGLRVLGDPDATLLAVALDGEPGFDLFTVADELAARGWHVQPQFPHRSSPANLHLTVTASNRGHEDALLTAVQEAVSAARAAGPVTIDADLEALIGALDPDTLTEQQFAGVLAAAGLDPASGDGAEPGHPLRLPERMAEINTMLAAASPRLRERLLAEFLGLLYRP</sequence>
<evidence type="ECO:0000313" key="7">
    <source>
        <dbReference type="EMBL" id="MBB3664818.1"/>
    </source>
</evidence>
<dbReference type="AlphaFoldDB" id="A0A839XUU5"/>
<dbReference type="InterPro" id="IPR050477">
    <property type="entry name" value="GrpII_AminoAcid_Decarb"/>
</dbReference>
<comment type="similarity">
    <text evidence="4">Belongs to the group II decarboxylase family. Sphingosine-1-phosphate lyase subfamily.</text>
</comment>
<dbReference type="Gene3D" id="3.90.1150.10">
    <property type="entry name" value="Aspartate Aminotransferase, domain 1"/>
    <property type="match status" value="1"/>
</dbReference>
<evidence type="ECO:0000313" key="8">
    <source>
        <dbReference type="Proteomes" id="UP000564573"/>
    </source>
</evidence>
<feature type="modified residue" description="N6-(pyridoxal phosphate)lysine" evidence="5">
    <location>
        <position position="250"/>
    </location>
</feature>
<keyword evidence="2 5" id="KW-0663">Pyridoxal phosphate</keyword>
<accession>A0A839XUU5</accession>
<dbReference type="InterPro" id="IPR015422">
    <property type="entry name" value="PyrdxlP-dep_Trfase_small"/>
</dbReference>
<dbReference type="InterPro" id="IPR015421">
    <property type="entry name" value="PyrdxlP-dep_Trfase_major"/>
</dbReference>
<gene>
    <name evidence="7" type="ORF">FB384_003769</name>
</gene>
<evidence type="ECO:0000256" key="5">
    <source>
        <dbReference type="PIRSR" id="PIRSR602129-50"/>
    </source>
</evidence>
<dbReference type="GO" id="GO:0019752">
    <property type="term" value="P:carboxylic acid metabolic process"/>
    <property type="evidence" value="ECO:0007669"/>
    <property type="project" value="InterPro"/>
</dbReference>
<name>A0A839XUU5_9PSEU</name>
<organism evidence="7 8">
    <name type="scientific">Prauserella sediminis</name>
    <dbReference type="NCBI Taxonomy" id="577680"/>
    <lineage>
        <taxon>Bacteria</taxon>
        <taxon>Bacillati</taxon>
        <taxon>Actinomycetota</taxon>
        <taxon>Actinomycetes</taxon>
        <taxon>Pseudonocardiales</taxon>
        <taxon>Pseudonocardiaceae</taxon>
        <taxon>Prauserella</taxon>
        <taxon>Prauserella salsuginis group</taxon>
    </lineage>
</organism>
<evidence type="ECO:0000256" key="1">
    <source>
        <dbReference type="ARBA" id="ARBA00001933"/>
    </source>
</evidence>
<dbReference type="Pfam" id="PF00282">
    <property type="entry name" value="Pyridoxal_deC"/>
    <property type="match status" value="1"/>
</dbReference>
<keyword evidence="3 6" id="KW-0456">Lyase</keyword>
<dbReference type="InterPro" id="IPR002129">
    <property type="entry name" value="PyrdxlP-dep_de-COase"/>
</dbReference>
<keyword evidence="8" id="KW-1185">Reference proteome</keyword>
<evidence type="ECO:0000256" key="2">
    <source>
        <dbReference type="ARBA" id="ARBA00022898"/>
    </source>
</evidence>
<comment type="caution">
    <text evidence="7">The sequence shown here is derived from an EMBL/GenBank/DDBJ whole genome shotgun (WGS) entry which is preliminary data.</text>
</comment>
<dbReference type="Proteomes" id="UP000564573">
    <property type="component" value="Unassembled WGS sequence"/>
</dbReference>
<proteinExistence type="inferred from homology"/>
<dbReference type="PANTHER" id="PTHR42735:SF6">
    <property type="entry name" value="SPHINGOSINE-1-PHOSPHATE LYASE 1"/>
    <property type="match status" value="1"/>
</dbReference>
<dbReference type="GO" id="GO:0030170">
    <property type="term" value="F:pyridoxal phosphate binding"/>
    <property type="evidence" value="ECO:0007669"/>
    <property type="project" value="InterPro"/>
</dbReference>
<evidence type="ECO:0000256" key="3">
    <source>
        <dbReference type="ARBA" id="ARBA00023239"/>
    </source>
</evidence>
<dbReference type="RefSeq" id="WP_323985306.1">
    <property type="nucleotide sequence ID" value="NZ_JACIBS010000002.1"/>
</dbReference>
<reference evidence="7 8" key="1">
    <citation type="submission" date="2020-08" db="EMBL/GenBank/DDBJ databases">
        <title>Sequencing the genomes of 1000 actinobacteria strains.</title>
        <authorList>
            <person name="Klenk H.-P."/>
        </authorList>
    </citation>
    <scope>NUCLEOTIDE SEQUENCE [LARGE SCALE GENOMIC DNA]</scope>
    <source>
        <strain evidence="7 8">DSM 45267</strain>
    </source>
</reference>